<reference evidence="3" key="1">
    <citation type="journal article" date="2017" name="Genome Biol.">
        <title>Comparative genomics reveals high biological diversity and specific adaptations in the industrially and medically important fungal genus Aspergillus.</title>
        <authorList>
            <person name="de Vries R.P."/>
            <person name="Riley R."/>
            <person name="Wiebenga A."/>
            <person name="Aguilar-Osorio G."/>
            <person name="Amillis S."/>
            <person name="Uchima C.A."/>
            <person name="Anderluh G."/>
            <person name="Asadollahi M."/>
            <person name="Askin M."/>
            <person name="Barry K."/>
            <person name="Battaglia E."/>
            <person name="Bayram O."/>
            <person name="Benocci T."/>
            <person name="Braus-Stromeyer S.A."/>
            <person name="Caldana C."/>
            <person name="Canovas D."/>
            <person name="Cerqueira G.C."/>
            <person name="Chen F."/>
            <person name="Chen W."/>
            <person name="Choi C."/>
            <person name="Clum A."/>
            <person name="Dos Santos R.A."/>
            <person name="Damasio A.R."/>
            <person name="Diallinas G."/>
            <person name="Emri T."/>
            <person name="Fekete E."/>
            <person name="Flipphi M."/>
            <person name="Freyberg S."/>
            <person name="Gallo A."/>
            <person name="Gournas C."/>
            <person name="Habgood R."/>
            <person name="Hainaut M."/>
            <person name="Harispe M.L."/>
            <person name="Henrissat B."/>
            <person name="Hilden K.S."/>
            <person name="Hope R."/>
            <person name="Hossain A."/>
            <person name="Karabika E."/>
            <person name="Karaffa L."/>
            <person name="Karanyi Z."/>
            <person name="Krasevec N."/>
            <person name="Kuo A."/>
            <person name="Kusch H."/>
            <person name="LaButti K."/>
            <person name="Lagendijk E.L."/>
            <person name="Lapidus A."/>
            <person name="Levasseur A."/>
            <person name="Lindquist E."/>
            <person name="Lipzen A."/>
            <person name="Logrieco A.F."/>
            <person name="MacCabe A."/>
            <person name="Maekelae M.R."/>
            <person name="Malavazi I."/>
            <person name="Melin P."/>
            <person name="Meyer V."/>
            <person name="Mielnichuk N."/>
            <person name="Miskei M."/>
            <person name="Molnar A.P."/>
            <person name="Mule G."/>
            <person name="Ngan C.Y."/>
            <person name="Orejas M."/>
            <person name="Orosz E."/>
            <person name="Ouedraogo J.P."/>
            <person name="Overkamp K.M."/>
            <person name="Park H.-S."/>
            <person name="Perrone G."/>
            <person name="Piumi F."/>
            <person name="Punt P.J."/>
            <person name="Ram A.F."/>
            <person name="Ramon A."/>
            <person name="Rauscher S."/>
            <person name="Record E."/>
            <person name="Riano-Pachon D.M."/>
            <person name="Robert V."/>
            <person name="Roehrig J."/>
            <person name="Ruller R."/>
            <person name="Salamov A."/>
            <person name="Salih N.S."/>
            <person name="Samson R.A."/>
            <person name="Sandor E."/>
            <person name="Sanguinetti M."/>
            <person name="Schuetze T."/>
            <person name="Sepcic K."/>
            <person name="Shelest E."/>
            <person name="Sherlock G."/>
            <person name="Sophianopoulou V."/>
            <person name="Squina F.M."/>
            <person name="Sun H."/>
            <person name="Susca A."/>
            <person name="Todd R.B."/>
            <person name="Tsang A."/>
            <person name="Unkles S.E."/>
            <person name="van de Wiele N."/>
            <person name="van Rossen-Uffink D."/>
            <person name="Oliveira J.V."/>
            <person name="Vesth T.C."/>
            <person name="Visser J."/>
            <person name="Yu J.-H."/>
            <person name="Zhou M."/>
            <person name="Andersen M.R."/>
            <person name="Archer D.B."/>
            <person name="Baker S.E."/>
            <person name="Benoit I."/>
            <person name="Brakhage A.A."/>
            <person name="Braus G.H."/>
            <person name="Fischer R."/>
            <person name="Frisvad J.C."/>
            <person name="Goldman G.H."/>
            <person name="Houbraken J."/>
            <person name="Oakley B."/>
            <person name="Pocsi I."/>
            <person name="Scazzocchio C."/>
            <person name="Seiboth B."/>
            <person name="vanKuyk P.A."/>
            <person name="Wortman J."/>
            <person name="Dyer P.S."/>
            <person name="Grigoriev I.V."/>
        </authorList>
    </citation>
    <scope>NUCLEOTIDE SEQUENCE [LARGE SCALE GENOMIC DNA]</scope>
    <source>
        <strain evidence="3">DTO 134E9</strain>
    </source>
</reference>
<dbReference type="Proteomes" id="UP000184383">
    <property type="component" value="Unassembled WGS sequence"/>
</dbReference>
<evidence type="ECO:0000259" key="1">
    <source>
        <dbReference type="PROSITE" id="PS51819"/>
    </source>
</evidence>
<dbReference type="PROSITE" id="PS51819">
    <property type="entry name" value="VOC"/>
    <property type="match status" value="1"/>
</dbReference>
<dbReference type="RefSeq" id="XP_040685121.1">
    <property type="nucleotide sequence ID" value="XM_040836525.1"/>
</dbReference>
<accession>A0A1L9R946</accession>
<dbReference type="PANTHER" id="PTHR35006">
    <property type="entry name" value="GLYOXALASE FAMILY PROTEIN (AFU_ORTHOLOGUE AFUA_5G14830)"/>
    <property type="match status" value="1"/>
</dbReference>
<dbReference type="CDD" id="cd07262">
    <property type="entry name" value="VOC_like"/>
    <property type="match status" value="1"/>
</dbReference>
<dbReference type="InterPro" id="IPR037523">
    <property type="entry name" value="VOC_core"/>
</dbReference>
<dbReference type="EMBL" id="KV878216">
    <property type="protein sequence ID" value="OJJ31444.1"/>
    <property type="molecule type" value="Genomic_DNA"/>
</dbReference>
<keyword evidence="3" id="KW-1185">Reference proteome</keyword>
<dbReference type="Gene3D" id="3.10.180.10">
    <property type="entry name" value="2,3-Dihydroxybiphenyl 1,2-Dioxygenase, domain 1"/>
    <property type="match status" value="1"/>
</dbReference>
<evidence type="ECO:0000313" key="2">
    <source>
        <dbReference type="EMBL" id="OJJ31444.1"/>
    </source>
</evidence>
<gene>
    <name evidence="2" type="ORF">ASPWEDRAFT_45369</name>
</gene>
<dbReference type="VEuPathDB" id="FungiDB:ASPWEDRAFT_45369"/>
<proteinExistence type="predicted"/>
<dbReference type="PANTHER" id="PTHR35006:SF2">
    <property type="entry name" value="GLYOXALASE FAMILY PROTEIN (AFU_ORTHOLOGUE AFUA_5G14830)"/>
    <property type="match status" value="1"/>
</dbReference>
<dbReference type="InterPro" id="IPR029068">
    <property type="entry name" value="Glyas_Bleomycin-R_OHBP_Dase"/>
</dbReference>
<evidence type="ECO:0000313" key="3">
    <source>
        <dbReference type="Proteomes" id="UP000184383"/>
    </source>
</evidence>
<dbReference type="InterPro" id="IPR004360">
    <property type="entry name" value="Glyas_Fos-R_dOase_dom"/>
</dbReference>
<feature type="domain" description="VOC" evidence="1">
    <location>
        <begin position="5"/>
        <end position="124"/>
    </location>
</feature>
<dbReference type="Pfam" id="PF00903">
    <property type="entry name" value="Glyoxalase"/>
    <property type="match status" value="1"/>
</dbReference>
<organism evidence="2 3">
    <name type="scientific">Aspergillus wentii DTO 134E9</name>
    <dbReference type="NCBI Taxonomy" id="1073089"/>
    <lineage>
        <taxon>Eukaryota</taxon>
        <taxon>Fungi</taxon>
        <taxon>Dikarya</taxon>
        <taxon>Ascomycota</taxon>
        <taxon>Pezizomycotina</taxon>
        <taxon>Eurotiomycetes</taxon>
        <taxon>Eurotiomycetidae</taxon>
        <taxon>Eurotiales</taxon>
        <taxon>Aspergillaceae</taxon>
        <taxon>Aspergillus</taxon>
        <taxon>Aspergillus subgen. Cremei</taxon>
    </lineage>
</organism>
<dbReference type="OrthoDB" id="10249419at2759"/>
<protein>
    <recommendedName>
        <fullName evidence="1">VOC domain-containing protein</fullName>
    </recommendedName>
</protein>
<sequence>MPASCIDHLSIIASEEEFEDLIEWYKTVLSPLKYKEIMRFPGAVGMGKEVPDFWVTQKERTAPSQLHFAFTAPDRDTVDSFYHTALAAGGTCNGPPGLRPEYHENYYGAFIIDPVGNNVELVTHNAQSQNE</sequence>
<dbReference type="STRING" id="1073089.A0A1L9R946"/>
<dbReference type="SUPFAM" id="SSF54593">
    <property type="entry name" value="Glyoxalase/Bleomycin resistance protein/Dihydroxybiphenyl dioxygenase"/>
    <property type="match status" value="1"/>
</dbReference>
<name>A0A1L9R946_ASPWE</name>
<dbReference type="AlphaFoldDB" id="A0A1L9R946"/>
<dbReference type="GeneID" id="63752373"/>